<accession>A0A4T0UIS5</accession>
<evidence type="ECO:0000313" key="4">
    <source>
        <dbReference type="Proteomes" id="UP000308891"/>
    </source>
</evidence>
<feature type="compositionally biased region" description="Polar residues" evidence="2">
    <location>
        <begin position="123"/>
        <end position="151"/>
    </location>
</feature>
<dbReference type="EMBL" id="STGJ01000038">
    <property type="protein sequence ID" value="TIC78400.1"/>
    <property type="molecule type" value="Genomic_DNA"/>
</dbReference>
<keyword evidence="1" id="KW-0175">Coiled coil</keyword>
<dbReference type="Pfam" id="PF06412">
    <property type="entry name" value="TraD"/>
    <property type="match status" value="1"/>
</dbReference>
<proteinExistence type="predicted"/>
<keyword evidence="4" id="KW-1185">Reference proteome</keyword>
<evidence type="ECO:0008006" key="5">
    <source>
        <dbReference type="Google" id="ProtNLM"/>
    </source>
</evidence>
<dbReference type="InterPro" id="IPR009444">
    <property type="entry name" value="Conjugal_tfr_TraD_a-type"/>
</dbReference>
<organism evidence="3 4">
    <name type="scientific">Crenobacter intestini</name>
    <dbReference type="NCBI Taxonomy" id="2563443"/>
    <lineage>
        <taxon>Bacteria</taxon>
        <taxon>Pseudomonadati</taxon>
        <taxon>Pseudomonadota</taxon>
        <taxon>Betaproteobacteria</taxon>
        <taxon>Neisseriales</taxon>
        <taxon>Neisseriaceae</taxon>
        <taxon>Crenobacter</taxon>
    </lineage>
</organism>
<feature type="compositionally biased region" description="Basic and acidic residues" evidence="2">
    <location>
        <begin position="105"/>
        <end position="118"/>
    </location>
</feature>
<reference evidence="3 4" key="1">
    <citation type="submission" date="2019-04" db="EMBL/GenBank/DDBJ databases">
        <title>Crenobacter sp. nov.</title>
        <authorList>
            <person name="Shi S."/>
        </authorList>
    </citation>
    <scope>NUCLEOTIDE SEQUENCE [LARGE SCALE GENOMIC DNA]</scope>
    <source>
        <strain evidence="3 4">GY 70310</strain>
    </source>
</reference>
<dbReference type="Proteomes" id="UP000308891">
    <property type="component" value="Unassembled WGS sequence"/>
</dbReference>
<evidence type="ECO:0000313" key="3">
    <source>
        <dbReference type="EMBL" id="TIC78400.1"/>
    </source>
</evidence>
<dbReference type="RefSeq" id="WP_136555936.1">
    <property type="nucleotide sequence ID" value="NZ_STGJ01000038.1"/>
</dbReference>
<sequence length="151" mass="16321">MTAKLDALEKRIADKAEQLRQLKARKQQIAAQARAKETKAKRAEENQRKYEVGGLVKLAGLLDMDKGTLLGILLVAAENYSDAALAGLPPEKRQQAEQGNRAFKAKGDALLAERERSRIAANGPQTAQGATNATQGRPMTTRPDQSAQTKG</sequence>
<evidence type="ECO:0000256" key="1">
    <source>
        <dbReference type="SAM" id="Coils"/>
    </source>
</evidence>
<protein>
    <recommendedName>
        <fullName evidence="5">Conjugal transfer protein TraD</fullName>
    </recommendedName>
</protein>
<feature type="region of interest" description="Disordered" evidence="2">
    <location>
        <begin position="91"/>
        <end position="151"/>
    </location>
</feature>
<feature type="coiled-coil region" evidence="1">
    <location>
        <begin position="5"/>
        <end position="46"/>
    </location>
</feature>
<evidence type="ECO:0000256" key="2">
    <source>
        <dbReference type="SAM" id="MobiDB-lite"/>
    </source>
</evidence>
<dbReference type="AlphaFoldDB" id="A0A4T0UIS5"/>
<gene>
    <name evidence="3" type="ORF">E5K04_16515</name>
</gene>
<name>A0A4T0UIS5_9NEIS</name>
<comment type="caution">
    <text evidence="3">The sequence shown here is derived from an EMBL/GenBank/DDBJ whole genome shotgun (WGS) entry which is preliminary data.</text>
</comment>